<dbReference type="AlphaFoldDB" id="A0A6M4IV10"/>
<dbReference type="PROSITE" id="PS51257">
    <property type="entry name" value="PROKAR_LIPOPROTEIN"/>
    <property type="match status" value="1"/>
</dbReference>
<dbReference type="Proteomes" id="UP000500938">
    <property type="component" value="Chromosome"/>
</dbReference>
<dbReference type="KEGG" id="ggr:HKW67_11080"/>
<sequence>MRLSRPSAIVTPRLRGVALRALPLALALLSAACDTTERVKNALKADQGDPVWQGDSTLLAPHPEVLFRVTRDSTGPRIVPLATMGPQGFRLLTMSDRGWRSFDIDYLNAGKSLTPYRGGRPLAPVSSTRGMWEGAPLDTIRGCSLILPGALASIPDGVEFFTSGKRPPLKAVTSLSAGELQTAIDAIPTLIAPAAGISMSMLPRYKREVFVAETGNGPRPTIVVVYDDPEVVADSVRQMGARPRHLVVVLDKGVYGYKPTFTYTTLGNKLSPPRYRYLDHIDVDDDGKSELFFGLKIKGAPLYTIVLRYEAEAWRELLRNERQRCHA</sequence>
<name>A0A6M4IV10_9BACT</name>
<reference evidence="2 3" key="1">
    <citation type="submission" date="2020-05" db="EMBL/GenBank/DDBJ databases">
        <title>Complete genome sequence of Gemmatimonas greenlandica TET16.</title>
        <authorList>
            <person name="Zeng Y."/>
        </authorList>
    </citation>
    <scope>NUCLEOTIDE SEQUENCE [LARGE SCALE GENOMIC DNA]</scope>
    <source>
        <strain evidence="2 3">TET16</strain>
    </source>
</reference>
<keyword evidence="3" id="KW-1185">Reference proteome</keyword>
<evidence type="ECO:0000256" key="1">
    <source>
        <dbReference type="SAM" id="SignalP"/>
    </source>
</evidence>
<organism evidence="2 3">
    <name type="scientific">Gemmatimonas groenlandica</name>
    <dbReference type="NCBI Taxonomy" id="2732249"/>
    <lineage>
        <taxon>Bacteria</taxon>
        <taxon>Pseudomonadati</taxon>
        <taxon>Gemmatimonadota</taxon>
        <taxon>Gemmatimonadia</taxon>
        <taxon>Gemmatimonadales</taxon>
        <taxon>Gemmatimonadaceae</taxon>
        <taxon>Gemmatimonas</taxon>
    </lineage>
</organism>
<feature type="chain" id="PRO_5027027197" description="Lipoprotein" evidence="1">
    <location>
        <begin position="33"/>
        <end position="327"/>
    </location>
</feature>
<keyword evidence="1" id="KW-0732">Signal</keyword>
<accession>A0A6M4IV10</accession>
<evidence type="ECO:0000313" key="2">
    <source>
        <dbReference type="EMBL" id="QJR36011.1"/>
    </source>
</evidence>
<evidence type="ECO:0000313" key="3">
    <source>
        <dbReference type="Proteomes" id="UP000500938"/>
    </source>
</evidence>
<proteinExistence type="predicted"/>
<feature type="signal peptide" evidence="1">
    <location>
        <begin position="1"/>
        <end position="32"/>
    </location>
</feature>
<dbReference type="EMBL" id="CP053085">
    <property type="protein sequence ID" value="QJR36011.1"/>
    <property type="molecule type" value="Genomic_DNA"/>
</dbReference>
<evidence type="ECO:0008006" key="4">
    <source>
        <dbReference type="Google" id="ProtNLM"/>
    </source>
</evidence>
<gene>
    <name evidence="2" type="ORF">HKW67_11080</name>
</gene>
<dbReference type="RefSeq" id="WP_171225442.1">
    <property type="nucleotide sequence ID" value="NZ_CP053085.1"/>
</dbReference>
<protein>
    <recommendedName>
        <fullName evidence="4">Lipoprotein</fullName>
    </recommendedName>
</protein>